<evidence type="ECO:0000313" key="1">
    <source>
        <dbReference type="EMBL" id="MBK1618312.1"/>
    </source>
</evidence>
<protein>
    <submittedName>
        <fullName evidence="1">Uncharacterized protein</fullName>
    </submittedName>
</protein>
<dbReference type="EMBL" id="NRRY01000009">
    <property type="protein sequence ID" value="MBK1618312.1"/>
    <property type="molecule type" value="Genomic_DNA"/>
</dbReference>
<organism evidence="1 2">
    <name type="scientific">Lamprobacter modestohalophilus</name>
    <dbReference type="NCBI Taxonomy" id="1064514"/>
    <lineage>
        <taxon>Bacteria</taxon>
        <taxon>Pseudomonadati</taxon>
        <taxon>Pseudomonadota</taxon>
        <taxon>Gammaproteobacteria</taxon>
        <taxon>Chromatiales</taxon>
        <taxon>Chromatiaceae</taxon>
        <taxon>Lamprobacter</taxon>
    </lineage>
</organism>
<accession>A0A9X0W785</accession>
<reference evidence="1 2" key="1">
    <citation type="journal article" date="2020" name="Microorganisms">
        <title>Osmotic Adaptation and Compatible Solute Biosynthesis of Phototrophic Bacteria as Revealed from Genome Analyses.</title>
        <authorList>
            <person name="Imhoff J.F."/>
            <person name="Rahn T."/>
            <person name="Kunzel S."/>
            <person name="Keller A."/>
            <person name="Neulinger S.C."/>
        </authorList>
    </citation>
    <scope>NUCLEOTIDE SEQUENCE [LARGE SCALE GENOMIC DNA]</scope>
    <source>
        <strain evidence="1 2">DSM 25653</strain>
    </source>
</reference>
<comment type="caution">
    <text evidence="1">The sequence shown here is derived from an EMBL/GenBank/DDBJ whole genome shotgun (WGS) entry which is preliminary data.</text>
</comment>
<dbReference type="RefSeq" id="WP_200241442.1">
    <property type="nucleotide sequence ID" value="NZ_JAXUFI010000004.1"/>
</dbReference>
<gene>
    <name evidence="1" type="ORF">CKO42_07630</name>
</gene>
<sequence length="102" mass="11341">MQVEAIYRQGRLEFLTPLRLKQDPLRVVVEVPDEAIDAAIRTEVSTGGLAGNLPSEVVAHARAKREMLDAIRNAPPPPDDELPAMSDKQCERLEALALREDR</sequence>
<name>A0A9X0W785_9GAMM</name>
<evidence type="ECO:0000313" key="2">
    <source>
        <dbReference type="Proteomes" id="UP001138768"/>
    </source>
</evidence>
<proteinExistence type="predicted"/>
<keyword evidence="2" id="KW-1185">Reference proteome</keyword>
<dbReference type="Proteomes" id="UP001138768">
    <property type="component" value="Unassembled WGS sequence"/>
</dbReference>
<dbReference type="AlphaFoldDB" id="A0A9X0W785"/>